<feature type="transmembrane region" description="Helical" evidence="1">
    <location>
        <begin position="228"/>
        <end position="246"/>
    </location>
</feature>
<reference evidence="4" key="1">
    <citation type="journal article" date="2014" name="Proc. Natl. Acad. Sci. U.S.A.">
        <title>Extensive sampling of basidiomycete genomes demonstrates inadequacy of the white-rot/brown-rot paradigm for wood decay fungi.</title>
        <authorList>
            <person name="Riley R."/>
            <person name="Salamov A.A."/>
            <person name="Brown D.W."/>
            <person name="Nagy L.G."/>
            <person name="Floudas D."/>
            <person name="Held B.W."/>
            <person name="Levasseur A."/>
            <person name="Lombard V."/>
            <person name="Morin E."/>
            <person name="Otillar R."/>
            <person name="Lindquist E.A."/>
            <person name="Sun H."/>
            <person name="LaButti K.M."/>
            <person name="Schmutz J."/>
            <person name="Jabbour D."/>
            <person name="Luo H."/>
            <person name="Baker S.E."/>
            <person name="Pisabarro A.G."/>
            <person name="Walton J.D."/>
            <person name="Blanchette R.A."/>
            <person name="Henrissat B."/>
            <person name="Martin F."/>
            <person name="Cullen D."/>
            <person name="Hibbett D.S."/>
            <person name="Grigoriev I.V."/>
        </authorList>
    </citation>
    <scope>NUCLEOTIDE SEQUENCE [LARGE SCALE GENOMIC DNA]</scope>
    <source>
        <strain evidence="4">CBS 339.88</strain>
    </source>
</reference>
<dbReference type="Pfam" id="PF20151">
    <property type="entry name" value="DUF6533"/>
    <property type="match status" value="1"/>
</dbReference>
<dbReference type="EMBL" id="KL142373">
    <property type="protein sequence ID" value="KDR79384.1"/>
    <property type="molecule type" value="Genomic_DNA"/>
</dbReference>
<keyword evidence="1" id="KW-0472">Membrane</keyword>
<dbReference type="Proteomes" id="UP000027222">
    <property type="component" value="Unassembled WGS sequence"/>
</dbReference>
<keyword evidence="4" id="KW-1185">Reference proteome</keyword>
<evidence type="ECO:0000256" key="1">
    <source>
        <dbReference type="SAM" id="Phobius"/>
    </source>
</evidence>
<evidence type="ECO:0000313" key="4">
    <source>
        <dbReference type="Proteomes" id="UP000027222"/>
    </source>
</evidence>
<feature type="transmembrane region" description="Helical" evidence="1">
    <location>
        <begin position="252"/>
        <end position="274"/>
    </location>
</feature>
<feature type="domain" description="DUF6533" evidence="2">
    <location>
        <begin position="41"/>
        <end position="86"/>
    </location>
</feature>
<keyword evidence="1" id="KW-0812">Transmembrane</keyword>
<dbReference type="InterPro" id="IPR045340">
    <property type="entry name" value="DUF6533"/>
</dbReference>
<protein>
    <recommendedName>
        <fullName evidence="2">DUF6533 domain-containing protein</fullName>
    </recommendedName>
</protein>
<accession>A0A067THK6</accession>
<dbReference type="STRING" id="685588.A0A067THK6"/>
<dbReference type="OrthoDB" id="3206101at2759"/>
<feature type="transmembrane region" description="Helical" evidence="1">
    <location>
        <begin position="117"/>
        <end position="136"/>
    </location>
</feature>
<organism evidence="3 4">
    <name type="scientific">Galerina marginata (strain CBS 339.88)</name>
    <dbReference type="NCBI Taxonomy" id="685588"/>
    <lineage>
        <taxon>Eukaryota</taxon>
        <taxon>Fungi</taxon>
        <taxon>Dikarya</taxon>
        <taxon>Basidiomycota</taxon>
        <taxon>Agaricomycotina</taxon>
        <taxon>Agaricomycetes</taxon>
        <taxon>Agaricomycetidae</taxon>
        <taxon>Agaricales</taxon>
        <taxon>Agaricineae</taxon>
        <taxon>Strophariaceae</taxon>
        <taxon>Galerina</taxon>
    </lineage>
</organism>
<feature type="transmembrane region" description="Helical" evidence="1">
    <location>
        <begin position="75"/>
        <end position="97"/>
    </location>
</feature>
<sequence length="425" mass="48265">MIMAESISRELLSVSTMFISRSAEDEWNLLEMTKMVSWQNYSCLSAFTLLAWDHALTFADEVSLIWSQPSNPSKFLFLVIRYFGLALQLANFVLSITRFSHLPVSHTACAGWYAFEAVRFWVVYAPSDIVLMMRVYDLYQQSHRIGFGLVLLHVAETLVVSICCWHTLDYARFDPICNSAYSVPREAIAIVVTIIFSQFILWALTFIKRDVGRGRKRTSLTAILGDGIWSWLIILTMLMVIVPTAFVHQFVWPHLIFFSWPPTILSVGTCRLLLNTAKQSRAEQERTQERWELDPRIRIDYRSRSSQQQRIPQKQPQAIPEVQVVLKNRSSNPMVPVSSHGHHTSGHHTSISYVSSRQGLSLYPTMFGDSNASHHSVTTAMTSLAEESSQNTSIQLGGGGDIEIGSLHASSSLNSEEMRRFWNEP</sequence>
<evidence type="ECO:0000313" key="3">
    <source>
        <dbReference type="EMBL" id="KDR79384.1"/>
    </source>
</evidence>
<dbReference type="HOGENOM" id="CLU_645644_0_0_1"/>
<dbReference type="AlphaFoldDB" id="A0A067THK6"/>
<feature type="transmembrane region" description="Helical" evidence="1">
    <location>
        <begin position="188"/>
        <end position="207"/>
    </location>
</feature>
<name>A0A067THK6_GALM3</name>
<proteinExistence type="predicted"/>
<gene>
    <name evidence="3" type="ORF">GALMADRAFT_154297</name>
</gene>
<evidence type="ECO:0000259" key="2">
    <source>
        <dbReference type="Pfam" id="PF20151"/>
    </source>
</evidence>
<feature type="transmembrane region" description="Helical" evidence="1">
    <location>
        <begin position="148"/>
        <end position="168"/>
    </location>
</feature>
<keyword evidence="1" id="KW-1133">Transmembrane helix</keyword>